<feature type="compositionally biased region" description="Basic and acidic residues" evidence="1">
    <location>
        <begin position="394"/>
        <end position="409"/>
    </location>
</feature>
<keyword evidence="2" id="KW-0472">Membrane</keyword>
<feature type="transmembrane region" description="Helical" evidence="2">
    <location>
        <begin position="72"/>
        <end position="95"/>
    </location>
</feature>
<feature type="compositionally biased region" description="Basic residues" evidence="1">
    <location>
        <begin position="382"/>
        <end position="393"/>
    </location>
</feature>
<name>A0A5A8C140_CAFRO</name>
<accession>A0A5A8C140</accession>
<feature type="transmembrane region" description="Helical" evidence="2">
    <location>
        <begin position="217"/>
        <end position="237"/>
    </location>
</feature>
<dbReference type="AlphaFoldDB" id="A0A5A8C140"/>
<dbReference type="OrthoDB" id="79116at2759"/>
<evidence type="ECO:0000313" key="4">
    <source>
        <dbReference type="EMBL" id="KAA0163015.1"/>
    </source>
</evidence>
<sequence length="450" mass="48552">MNSPPAGLAWLFYVYFGVMVVAVGLSIGLAAYHPSMPGFVLVPALLALFAFDNISIALTLEASTWASLAGLLAARYALQSLSVPLQLLAGFELAYVIRKKRSSNFCCMTFDQGHRKKEGACSSLLRYSVWFLAFVLVFVSTVANAEYILDPSSEAYTHTSRFSSKSAAFSPPGGRAFSLSRVVDIVPEALSICFMLVIGVSLWRYGSAQSMDVSATACNRWAVLVVAVVGLLLAWVLQPKEWVAPYAYNGCACAVGLALVFTCRLIHRNLLELQLLKDTIEHDNTDAAAAEPEALPPRFRTGSKDGAGGSARNLDLPGRVDTPGERNGLRSAKSMPAMADRHGGFAPSGVWGGHGHDAVQLPPPDAKFTVVAHQHPHPPAPLHHHLQHQHQHRHQEYERGAAAAGRDHVSPALRRPLPPGPRPPDAFQGVNPMLVGAQRQGHLWRGSDDG</sequence>
<keyword evidence="2" id="KW-0812">Transmembrane</keyword>
<evidence type="ECO:0000313" key="6">
    <source>
        <dbReference type="Proteomes" id="UP000323011"/>
    </source>
</evidence>
<dbReference type="Proteomes" id="UP000323011">
    <property type="component" value="Unassembled WGS sequence"/>
</dbReference>
<comment type="caution">
    <text evidence="3">The sequence shown here is derived from an EMBL/GenBank/DDBJ whole genome shotgun (WGS) entry which is preliminary data.</text>
</comment>
<proteinExistence type="predicted"/>
<evidence type="ECO:0000256" key="2">
    <source>
        <dbReference type="SAM" id="Phobius"/>
    </source>
</evidence>
<keyword evidence="2" id="KW-1133">Transmembrane helix</keyword>
<feature type="region of interest" description="Disordered" evidence="1">
    <location>
        <begin position="380"/>
        <end position="450"/>
    </location>
</feature>
<dbReference type="OMA" id="QEYERGA"/>
<feature type="transmembrane region" description="Helical" evidence="2">
    <location>
        <begin position="12"/>
        <end position="32"/>
    </location>
</feature>
<feature type="region of interest" description="Disordered" evidence="1">
    <location>
        <begin position="287"/>
        <end position="330"/>
    </location>
</feature>
<feature type="transmembrane region" description="Helical" evidence="2">
    <location>
        <begin position="124"/>
        <end position="143"/>
    </location>
</feature>
<feature type="transmembrane region" description="Helical" evidence="2">
    <location>
        <begin position="39"/>
        <end position="60"/>
    </location>
</feature>
<organism evidence="3 6">
    <name type="scientific">Cafeteria roenbergensis</name>
    <name type="common">Marine flagellate</name>
    <dbReference type="NCBI Taxonomy" id="33653"/>
    <lineage>
        <taxon>Eukaryota</taxon>
        <taxon>Sar</taxon>
        <taxon>Stramenopiles</taxon>
        <taxon>Bigyra</taxon>
        <taxon>Opalozoa</taxon>
        <taxon>Bicosoecida</taxon>
        <taxon>Cafeteriaceae</taxon>
        <taxon>Cafeteria</taxon>
    </lineage>
</organism>
<dbReference type="EMBL" id="VLTO01000116">
    <property type="protein sequence ID" value="KAA0163015.1"/>
    <property type="molecule type" value="Genomic_DNA"/>
</dbReference>
<dbReference type="Proteomes" id="UP000322899">
    <property type="component" value="Unassembled WGS sequence"/>
</dbReference>
<keyword evidence="6" id="KW-1185">Reference proteome</keyword>
<feature type="transmembrane region" description="Helical" evidence="2">
    <location>
        <begin position="185"/>
        <end position="205"/>
    </location>
</feature>
<evidence type="ECO:0000313" key="3">
    <source>
        <dbReference type="EMBL" id="KAA0146524.1"/>
    </source>
</evidence>
<feature type="compositionally biased region" description="Low complexity" evidence="1">
    <location>
        <begin position="287"/>
        <end position="297"/>
    </location>
</feature>
<gene>
    <name evidence="4" type="ORF">FNF27_07993</name>
    <name evidence="3" type="ORF">FNF29_07996</name>
</gene>
<evidence type="ECO:0000313" key="5">
    <source>
        <dbReference type="Proteomes" id="UP000322899"/>
    </source>
</evidence>
<reference evidence="5 6" key="1">
    <citation type="submission" date="2019-07" db="EMBL/GenBank/DDBJ databases">
        <title>Genomes of Cafeteria roenbergensis.</title>
        <authorList>
            <person name="Fischer M.G."/>
            <person name="Hackl T."/>
            <person name="Roman M."/>
        </authorList>
    </citation>
    <scope>NUCLEOTIDE SEQUENCE [LARGE SCALE GENOMIC DNA]</scope>
    <source>
        <strain evidence="3 6">BVI</strain>
        <strain evidence="4 5">E4-10P</strain>
    </source>
</reference>
<evidence type="ECO:0000256" key="1">
    <source>
        <dbReference type="SAM" id="MobiDB-lite"/>
    </source>
</evidence>
<feature type="transmembrane region" description="Helical" evidence="2">
    <location>
        <begin position="243"/>
        <end position="267"/>
    </location>
</feature>
<protein>
    <submittedName>
        <fullName evidence="3">Uncharacterized protein</fullName>
    </submittedName>
</protein>
<dbReference type="EMBL" id="VLTN01000084">
    <property type="protein sequence ID" value="KAA0146524.1"/>
    <property type="molecule type" value="Genomic_DNA"/>
</dbReference>